<keyword evidence="3" id="KW-0812">Transmembrane</keyword>
<dbReference type="GO" id="GO:0006955">
    <property type="term" value="P:immune response"/>
    <property type="evidence" value="ECO:0007669"/>
    <property type="project" value="TreeGrafter"/>
</dbReference>
<dbReference type="InterPro" id="IPR011162">
    <property type="entry name" value="MHC_I/II-like_Ag-recog"/>
</dbReference>
<keyword evidence="3" id="KW-0472">Membrane</keyword>
<evidence type="ECO:0000256" key="2">
    <source>
        <dbReference type="ARBA" id="ARBA00023319"/>
    </source>
</evidence>
<dbReference type="InterPro" id="IPR011161">
    <property type="entry name" value="MHC_I-like_Ag-recog"/>
</dbReference>
<comment type="caution">
    <text evidence="5">The sequence shown here is derived from an EMBL/GenBank/DDBJ whole genome shotgun (WGS) entry which is preliminary data.</text>
</comment>
<organism evidence="5 6">
    <name type="scientific">Albula glossodonta</name>
    <name type="common">roundjaw bonefish</name>
    <dbReference type="NCBI Taxonomy" id="121402"/>
    <lineage>
        <taxon>Eukaryota</taxon>
        <taxon>Metazoa</taxon>
        <taxon>Chordata</taxon>
        <taxon>Craniata</taxon>
        <taxon>Vertebrata</taxon>
        <taxon>Euteleostomi</taxon>
        <taxon>Actinopterygii</taxon>
        <taxon>Neopterygii</taxon>
        <taxon>Teleostei</taxon>
        <taxon>Albuliformes</taxon>
        <taxon>Albulidae</taxon>
        <taxon>Albula</taxon>
    </lineage>
</organism>
<keyword evidence="3" id="KW-1133">Transmembrane helix</keyword>
<sequence length="791" mass="92275">MVDDIQIEYYDSNIKRVVSRRPQNTTAEEDDAIPADYDTVINEMYRTMRKRLYLMTNGLSHTEERPRVELLHKTHRDTGRVKLICLATGFYPRHINLTMLRDGHPIPEEELILGDLLPNGDGTYQLRRTLSVDAEELRERHHYTCSVTHLTLDNKLDISWDRQAHEYSAARVIHGKTEFPEFSIVLMVNDTQVQYYDSNIKRVVSRRPQNTTAEEDDAIPADYDTVIKDMYRTMRKQLYLMTNVSSHTEGIHVYQKRAGCELHGDRESPAMMWDAYDGTEARSYNMKNYTFNPLWPELEWDLFKKQAVLIDFKYTYLPLCIKTLKKEKHVVLRKERPRVELLHKTHRNTGRVKLICLATGFYPRHINLTMLRDGHPIPEEELILGDLLPNGDGTYQLRRTLSVDAEELRERHHYTCSVTHLTLDNKLDISWEPEDGPNSAIIIVVVVLVALLIFGILAFFIHKKRLRDRQAHEYSAARGSHSLWGFVTFITGETQFPEFSGVIMVDDVPVLYYDGNNKKFISRLQQNSDDSDEDSIHEGVHVYQRLAGCELDNDKESPVMIWDAYDGTEARSYNKQNYTFNPLWPFLMLKEGQLQNSVMQFVNVQQPICIRTLKHYLKKVKNCAEERYKRPRVRLLHKTHTETGEVKLSCLATGFYPRHINLTMLRDGHPIPEEELILGALLPNGDGTYQLRRTLSVGAEELRERHHYTCSVTHLNLDNKLDISWGSQTFLMPVHTREMSRLHAPLPQRNILHDAYDKCSDGRDHNQNQKPHYDHRSDDCDVRTVPWFCYT</sequence>
<dbReference type="InterPro" id="IPR003597">
    <property type="entry name" value="Ig_C1-set"/>
</dbReference>
<dbReference type="PROSITE" id="PS00290">
    <property type="entry name" value="IG_MHC"/>
    <property type="match status" value="3"/>
</dbReference>
<feature type="non-terminal residue" evidence="5">
    <location>
        <position position="1"/>
    </location>
</feature>
<feature type="transmembrane region" description="Helical" evidence="3">
    <location>
        <begin position="440"/>
        <end position="461"/>
    </location>
</feature>
<gene>
    <name evidence="5" type="ORF">JZ751_023996</name>
</gene>
<keyword evidence="6" id="KW-1185">Reference proteome</keyword>
<feature type="domain" description="Ig-like" evidence="4">
    <location>
        <begin position="337"/>
        <end position="430"/>
    </location>
</feature>
<dbReference type="Pfam" id="PF00129">
    <property type="entry name" value="MHC_I"/>
    <property type="match status" value="1"/>
</dbReference>
<evidence type="ECO:0000259" key="4">
    <source>
        <dbReference type="PROSITE" id="PS50835"/>
    </source>
</evidence>
<dbReference type="Gene3D" id="2.60.40.10">
    <property type="entry name" value="Immunoglobulins"/>
    <property type="match status" value="3"/>
</dbReference>
<dbReference type="InterPro" id="IPR036179">
    <property type="entry name" value="Ig-like_dom_sf"/>
</dbReference>
<dbReference type="InterPro" id="IPR007110">
    <property type="entry name" value="Ig-like_dom"/>
</dbReference>
<dbReference type="GO" id="GO:0005615">
    <property type="term" value="C:extracellular space"/>
    <property type="evidence" value="ECO:0007669"/>
    <property type="project" value="TreeGrafter"/>
</dbReference>
<evidence type="ECO:0000256" key="3">
    <source>
        <dbReference type="SAM" id="Phobius"/>
    </source>
</evidence>
<dbReference type="Pfam" id="PF07654">
    <property type="entry name" value="C1-set"/>
    <property type="match status" value="3"/>
</dbReference>
<dbReference type="PANTHER" id="PTHR16675">
    <property type="entry name" value="MHC CLASS I-RELATED"/>
    <property type="match status" value="1"/>
</dbReference>
<dbReference type="InterPro" id="IPR013783">
    <property type="entry name" value="Ig-like_fold"/>
</dbReference>
<evidence type="ECO:0000313" key="6">
    <source>
        <dbReference type="Proteomes" id="UP000824540"/>
    </source>
</evidence>
<dbReference type="SMART" id="SM00407">
    <property type="entry name" value="IGc1"/>
    <property type="match status" value="3"/>
</dbReference>
<name>A0A8T2N1U7_9TELE</name>
<evidence type="ECO:0000313" key="5">
    <source>
        <dbReference type="EMBL" id="KAG9330547.1"/>
    </source>
</evidence>
<dbReference type="OrthoDB" id="8936120at2759"/>
<dbReference type="SUPFAM" id="SSF54452">
    <property type="entry name" value="MHC antigen-recognition domain"/>
    <property type="match status" value="2"/>
</dbReference>
<dbReference type="GO" id="GO:0009897">
    <property type="term" value="C:external side of plasma membrane"/>
    <property type="evidence" value="ECO:0007669"/>
    <property type="project" value="TreeGrafter"/>
</dbReference>
<accession>A0A8T2N1U7</accession>
<reference evidence="5" key="1">
    <citation type="thesis" date="2021" institute="BYU ScholarsArchive" country="Provo, UT, USA">
        <title>Applications of and Algorithms for Genome Assembly and Genomic Analyses with an Emphasis on Marine Teleosts.</title>
        <authorList>
            <person name="Pickett B.D."/>
        </authorList>
    </citation>
    <scope>NUCLEOTIDE SEQUENCE</scope>
    <source>
        <strain evidence="5">HI-2016</strain>
    </source>
</reference>
<dbReference type="InterPro" id="IPR050208">
    <property type="entry name" value="MHC_class-I_related"/>
</dbReference>
<keyword evidence="1" id="KW-0325">Glycoprotein</keyword>
<feature type="domain" description="Ig-like" evidence="4">
    <location>
        <begin position="631"/>
        <end position="724"/>
    </location>
</feature>
<dbReference type="PANTHER" id="PTHR16675:SF191">
    <property type="entry name" value="CLASS I HISTOCOMPATIBILITY ANTIGEN, F10 ALPHA CHAIN-LIKE-RELATED"/>
    <property type="match status" value="1"/>
</dbReference>
<proteinExistence type="predicted"/>
<evidence type="ECO:0000256" key="1">
    <source>
        <dbReference type="ARBA" id="ARBA00023180"/>
    </source>
</evidence>
<dbReference type="SUPFAM" id="SSF48726">
    <property type="entry name" value="Immunoglobulin"/>
    <property type="match status" value="3"/>
</dbReference>
<dbReference type="AlphaFoldDB" id="A0A8T2N1U7"/>
<dbReference type="Proteomes" id="UP000824540">
    <property type="component" value="Unassembled WGS sequence"/>
</dbReference>
<dbReference type="InterPro" id="IPR003006">
    <property type="entry name" value="Ig/MHC_CS"/>
</dbReference>
<dbReference type="InterPro" id="IPR037055">
    <property type="entry name" value="MHC_I-like_Ag-recog_sf"/>
</dbReference>
<dbReference type="EMBL" id="JAFBMS010000554">
    <property type="protein sequence ID" value="KAG9330547.1"/>
    <property type="molecule type" value="Genomic_DNA"/>
</dbReference>
<dbReference type="PROSITE" id="PS50835">
    <property type="entry name" value="IG_LIKE"/>
    <property type="match status" value="3"/>
</dbReference>
<feature type="domain" description="Ig-like" evidence="4">
    <location>
        <begin position="66"/>
        <end position="159"/>
    </location>
</feature>
<dbReference type="Gene3D" id="3.30.500.10">
    <property type="entry name" value="MHC class I-like antigen recognition-like"/>
    <property type="match status" value="3"/>
</dbReference>
<keyword evidence="2" id="KW-0393">Immunoglobulin domain</keyword>
<protein>
    <recommendedName>
        <fullName evidence="4">Ig-like domain-containing protein</fullName>
    </recommendedName>
</protein>